<dbReference type="AlphaFoldDB" id="A0A1M5GVD2"/>
<sequence length="306" mass="32723">MKNIYILSLFLALFVLNTSCDDDGGTSAINTTNGALPDFKMVAGSPDFIDLTGITNLNLQFTVGVGVGEPTSFDLKAYYLTVDGDLYGPITLDAGVTEYPKEYSITGTQIIGAFSELNSAADIQVGDVLKFFTSYTFEDGSKLEVLNSKGEPNYYAADFNAYPNFTVKLDYVVSCLSDLGGTHTYVTTNLQAANSPTACPTGEVTGSVTWTDQGGGNYLTSDLGFGQYESSCWNDGPATSGGATFSEVCGEIISGGLDQYGLEYIWVITDVTGPELTMTWTNDYGDSGTVVITREGGLDWPQLFTR</sequence>
<feature type="signal peptide" evidence="1">
    <location>
        <begin position="1"/>
        <end position="20"/>
    </location>
</feature>
<keyword evidence="3" id="KW-1185">Reference proteome</keyword>
<evidence type="ECO:0000256" key="1">
    <source>
        <dbReference type="SAM" id="SignalP"/>
    </source>
</evidence>
<dbReference type="OrthoDB" id="1327228at2"/>
<feature type="chain" id="PRO_5012138214" evidence="1">
    <location>
        <begin position="21"/>
        <end position="306"/>
    </location>
</feature>
<keyword evidence="1" id="KW-0732">Signal</keyword>
<reference evidence="3" key="1">
    <citation type="submission" date="2016-11" db="EMBL/GenBank/DDBJ databases">
        <authorList>
            <person name="Varghese N."/>
            <person name="Submissions S."/>
        </authorList>
    </citation>
    <scope>NUCLEOTIDE SEQUENCE [LARGE SCALE GENOMIC DNA]</scope>
    <source>
        <strain evidence="3">DSM 17539</strain>
    </source>
</reference>
<dbReference type="Proteomes" id="UP000184406">
    <property type="component" value="Unassembled WGS sequence"/>
</dbReference>
<dbReference type="EMBL" id="FQUX01000012">
    <property type="protein sequence ID" value="SHG07691.1"/>
    <property type="molecule type" value="Genomic_DNA"/>
</dbReference>
<accession>A0A1M5GVD2</accession>
<gene>
    <name evidence="2" type="ORF">SAMN03080594_11239</name>
</gene>
<organism evidence="2 3">
    <name type="scientific">Arenibacter palladensis</name>
    <dbReference type="NCBI Taxonomy" id="237373"/>
    <lineage>
        <taxon>Bacteria</taxon>
        <taxon>Pseudomonadati</taxon>
        <taxon>Bacteroidota</taxon>
        <taxon>Flavobacteriia</taxon>
        <taxon>Flavobacteriales</taxon>
        <taxon>Flavobacteriaceae</taxon>
        <taxon>Arenibacter</taxon>
    </lineage>
</organism>
<name>A0A1M5GVD2_9FLAO</name>
<evidence type="ECO:0000313" key="3">
    <source>
        <dbReference type="Proteomes" id="UP000184406"/>
    </source>
</evidence>
<proteinExistence type="predicted"/>
<protein>
    <submittedName>
        <fullName evidence="2">Uncharacterized protein</fullName>
    </submittedName>
</protein>
<evidence type="ECO:0000313" key="2">
    <source>
        <dbReference type="EMBL" id="SHG07691.1"/>
    </source>
</evidence>
<dbReference type="RefSeq" id="WP_072865366.1">
    <property type="nucleotide sequence ID" value="NZ_FQUX01000012.1"/>
</dbReference>